<reference evidence="1 2" key="1">
    <citation type="submission" date="2023-01" db="EMBL/GenBank/DDBJ databases">
        <title>Genome sequence resource and annotation of Enterobacter ludwigii, an economically important pathogen of seedling wilt with strawberry.</title>
        <authorList>
            <person name="Xie Y."/>
        </authorList>
    </citation>
    <scope>NUCLEOTIDE SEQUENCE [LARGE SCALE GENOMIC DNA]</scope>
    <source>
        <strain evidence="1 2">CM-TZ4</strain>
    </source>
</reference>
<name>A0AAX3LDW2_9ENTR</name>
<dbReference type="RefSeq" id="WP_049023500.1">
    <property type="nucleotide sequence ID" value="NZ_CAWPLG010000334.1"/>
</dbReference>
<accession>A0AAX3LDW2</accession>
<sequence length="86" mass="8870">MKVFLGVRNAMVEVEVTGAQAVMAAAEVMEEPVVLEMVVMAVTGDEAGTGVMVEMVALEGKGAKAVKVVPVDTMAVTVGMVESSKK</sequence>
<gene>
    <name evidence="1" type="ORF">PHA72_06430</name>
</gene>
<dbReference type="EMBL" id="CP116347">
    <property type="protein sequence ID" value="WCE14515.1"/>
    <property type="molecule type" value="Genomic_DNA"/>
</dbReference>
<evidence type="ECO:0000313" key="2">
    <source>
        <dbReference type="Proteomes" id="UP001210538"/>
    </source>
</evidence>
<evidence type="ECO:0000313" key="1">
    <source>
        <dbReference type="EMBL" id="WCE14515.1"/>
    </source>
</evidence>
<dbReference type="Proteomes" id="UP001210538">
    <property type="component" value="Chromosome"/>
</dbReference>
<proteinExistence type="predicted"/>
<organism evidence="1 2">
    <name type="scientific">Enterobacter ludwigii</name>
    <dbReference type="NCBI Taxonomy" id="299767"/>
    <lineage>
        <taxon>Bacteria</taxon>
        <taxon>Pseudomonadati</taxon>
        <taxon>Pseudomonadota</taxon>
        <taxon>Gammaproteobacteria</taxon>
        <taxon>Enterobacterales</taxon>
        <taxon>Enterobacteriaceae</taxon>
        <taxon>Enterobacter</taxon>
        <taxon>Enterobacter cloacae complex</taxon>
    </lineage>
</organism>
<keyword evidence="2" id="KW-1185">Reference proteome</keyword>
<protein>
    <submittedName>
        <fullName evidence="1">Uncharacterized protein</fullName>
    </submittedName>
</protein>
<dbReference type="AlphaFoldDB" id="A0AAX3LDW2"/>